<evidence type="ECO:0000256" key="6">
    <source>
        <dbReference type="ARBA" id="ARBA00023180"/>
    </source>
</evidence>
<proteinExistence type="predicted"/>
<keyword evidence="5" id="KW-1015">Disulfide bond</keyword>
<evidence type="ECO:0000256" key="3">
    <source>
        <dbReference type="ARBA" id="ARBA00022759"/>
    </source>
</evidence>
<organism evidence="7 8">
    <name type="scientific">Novosphingobium tardum</name>
    <dbReference type="NCBI Taxonomy" id="1538021"/>
    <lineage>
        <taxon>Bacteria</taxon>
        <taxon>Pseudomonadati</taxon>
        <taxon>Pseudomonadota</taxon>
        <taxon>Alphaproteobacteria</taxon>
        <taxon>Sphingomonadales</taxon>
        <taxon>Sphingomonadaceae</taxon>
        <taxon>Novosphingobium</taxon>
    </lineage>
</organism>
<sequence length="303" mass="33517">MGRRRRGGRLDDRPLRGSPAILRRTVARVVACLIFAATVQPALAWSDYSHRAIATIAQDNVRPHTRAEIARLLRAAPQLGTPDCPVKSIEDAATWPDCVRRDRERWAYTTPWHYDDQDICKPFKPQVTCANGTCVSAQVERNRKLLADRALPAPLRMEALAFLVHFVGDLHQPLHEADRDDAGANALKADYGIAPVGNLHTIWDRYLAERAVSSASPPLTRRYSAVERAAWGSGEVVDWSRESYELSRDLSYRGALKGDPCDGAAPHPVVLDEAAIEAALPAVRDRIARGGLRLARLLDEALD</sequence>
<dbReference type="Gene3D" id="1.10.575.10">
    <property type="entry name" value="P1 Nuclease"/>
    <property type="match status" value="1"/>
</dbReference>
<comment type="caution">
    <text evidence="7">The sequence shown here is derived from an EMBL/GenBank/DDBJ whole genome shotgun (WGS) entry which is preliminary data.</text>
</comment>
<dbReference type="EMBL" id="JBHSDR010000003">
    <property type="protein sequence ID" value="MFC4294090.1"/>
    <property type="molecule type" value="Genomic_DNA"/>
</dbReference>
<accession>A0ABV8RL91</accession>
<dbReference type="Pfam" id="PF02265">
    <property type="entry name" value="S1-P1_nuclease"/>
    <property type="match status" value="1"/>
</dbReference>
<evidence type="ECO:0000256" key="2">
    <source>
        <dbReference type="ARBA" id="ARBA00022723"/>
    </source>
</evidence>
<dbReference type="InterPro" id="IPR008947">
    <property type="entry name" value="PLipase_C/P1_nuclease_dom_sf"/>
</dbReference>
<keyword evidence="8" id="KW-1185">Reference proteome</keyword>
<keyword evidence="1" id="KW-0540">Nuclease</keyword>
<evidence type="ECO:0000256" key="5">
    <source>
        <dbReference type="ARBA" id="ARBA00023157"/>
    </source>
</evidence>
<dbReference type="SUPFAM" id="SSF48537">
    <property type="entry name" value="Phospholipase C/P1 nuclease"/>
    <property type="match status" value="1"/>
</dbReference>
<dbReference type="Proteomes" id="UP001595828">
    <property type="component" value="Unassembled WGS sequence"/>
</dbReference>
<dbReference type="CDD" id="cd11010">
    <property type="entry name" value="S1-P1_nuclease"/>
    <property type="match status" value="1"/>
</dbReference>
<keyword evidence="2" id="KW-0479">Metal-binding</keyword>
<name>A0ABV8RL91_9SPHN</name>
<evidence type="ECO:0000313" key="8">
    <source>
        <dbReference type="Proteomes" id="UP001595828"/>
    </source>
</evidence>
<protein>
    <submittedName>
        <fullName evidence="7">S1/P1 nuclease</fullName>
    </submittedName>
</protein>
<dbReference type="PANTHER" id="PTHR33146">
    <property type="entry name" value="ENDONUCLEASE 4"/>
    <property type="match status" value="1"/>
</dbReference>
<evidence type="ECO:0000256" key="1">
    <source>
        <dbReference type="ARBA" id="ARBA00022722"/>
    </source>
</evidence>
<dbReference type="PANTHER" id="PTHR33146:SF26">
    <property type="entry name" value="ENDONUCLEASE 4"/>
    <property type="match status" value="1"/>
</dbReference>
<keyword evidence="6" id="KW-0325">Glycoprotein</keyword>
<gene>
    <name evidence="7" type="ORF">ACFO0A_03340</name>
</gene>
<reference evidence="8" key="1">
    <citation type="journal article" date="2019" name="Int. J. Syst. Evol. Microbiol.">
        <title>The Global Catalogue of Microorganisms (GCM) 10K type strain sequencing project: providing services to taxonomists for standard genome sequencing and annotation.</title>
        <authorList>
            <consortium name="The Broad Institute Genomics Platform"/>
            <consortium name="The Broad Institute Genome Sequencing Center for Infectious Disease"/>
            <person name="Wu L."/>
            <person name="Ma J."/>
        </authorList>
    </citation>
    <scope>NUCLEOTIDE SEQUENCE [LARGE SCALE GENOMIC DNA]</scope>
    <source>
        <strain evidence="8">CGMCC 1.12989</strain>
    </source>
</reference>
<evidence type="ECO:0000313" key="7">
    <source>
        <dbReference type="EMBL" id="MFC4294090.1"/>
    </source>
</evidence>
<keyword evidence="4" id="KW-0378">Hydrolase</keyword>
<keyword evidence="3" id="KW-0255">Endonuclease</keyword>
<evidence type="ECO:0000256" key="4">
    <source>
        <dbReference type="ARBA" id="ARBA00022801"/>
    </source>
</evidence>
<dbReference type="InterPro" id="IPR003154">
    <property type="entry name" value="S1/P1nuclease"/>
</dbReference>